<keyword evidence="4" id="KW-0732">Signal</keyword>
<dbReference type="Proteomes" id="UP000236724">
    <property type="component" value="Unassembled WGS sequence"/>
</dbReference>
<dbReference type="GO" id="GO:0008320">
    <property type="term" value="F:protein transmembrane transporter activity"/>
    <property type="evidence" value="ECO:0007669"/>
    <property type="project" value="TreeGrafter"/>
</dbReference>
<protein>
    <submittedName>
        <fullName evidence="7">Heme/hemopexin transporter protein HuxB</fullName>
    </submittedName>
</protein>
<keyword evidence="2" id="KW-0812">Transmembrane</keyword>
<proteinExistence type="predicted"/>
<evidence type="ECO:0000256" key="4">
    <source>
        <dbReference type="SAM" id="SignalP"/>
    </source>
</evidence>
<dbReference type="PANTHER" id="PTHR34597:SF3">
    <property type="entry name" value="OUTER MEMBRANE TRANSPORTER CDIB"/>
    <property type="match status" value="1"/>
</dbReference>
<keyword evidence="3" id="KW-0998">Cell outer membrane</keyword>
<evidence type="ECO:0000259" key="6">
    <source>
        <dbReference type="Pfam" id="PF08479"/>
    </source>
</evidence>
<dbReference type="EMBL" id="FMSV02000512">
    <property type="protein sequence ID" value="SEH06962.1"/>
    <property type="molecule type" value="Genomic_DNA"/>
</dbReference>
<keyword evidence="1" id="KW-1134">Transmembrane beta strand</keyword>
<evidence type="ECO:0000313" key="8">
    <source>
        <dbReference type="Proteomes" id="UP000236724"/>
    </source>
</evidence>
<keyword evidence="8" id="KW-1185">Reference proteome</keyword>
<evidence type="ECO:0000256" key="2">
    <source>
        <dbReference type="ARBA" id="ARBA00022692"/>
    </source>
</evidence>
<feature type="signal peptide" evidence="4">
    <location>
        <begin position="1"/>
        <end position="26"/>
    </location>
</feature>
<dbReference type="InterPro" id="IPR005565">
    <property type="entry name" value="Hemolysn_activator_HlyB_C"/>
</dbReference>
<name>A0A1H6FA36_9GAMM</name>
<dbReference type="Gene3D" id="2.40.160.50">
    <property type="entry name" value="membrane protein fhac: a member of the omp85/tpsb transporter family"/>
    <property type="match status" value="1"/>
</dbReference>
<feature type="domain" description="Polypeptide-transport-associated ShlB-type" evidence="6">
    <location>
        <begin position="53"/>
        <end position="128"/>
    </location>
</feature>
<keyword evidence="1" id="KW-0472">Membrane</keyword>
<dbReference type="PANTHER" id="PTHR34597">
    <property type="entry name" value="SLR1661 PROTEIN"/>
    <property type="match status" value="1"/>
</dbReference>
<gene>
    <name evidence="7" type="primary">hxuB</name>
    <name evidence="7" type="ORF">MBHS_02828</name>
</gene>
<organism evidence="7 8">
    <name type="scientific">Candidatus Venteria ishoeyi</name>
    <dbReference type="NCBI Taxonomy" id="1899563"/>
    <lineage>
        <taxon>Bacteria</taxon>
        <taxon>Pseudomonadati</taxon>
        <taxon>Pseudomonadota</taxon>
        <taxon>Gammaproteobacteria</taxon>
        <taxon>Thiotrichales</taxon>
        <taxon>Thiotrichaceae</taxon>
        <taxon>Venteria</taxon>
    </lineage>
</organism>
<feature type="chain" id="PRO_5014964737" evidence="4">
    <location>
        <begin position="27"/>
        <end position="570"/>
    </location>
</feature>
<dbReference type="InterPro" id="IPR051544">
    <property type="entry name" value="TPS_OM_transporter"/>
</dbReference>
<feature type="domain" description="Haemolysin activator HlyB C-terminal" evidence="5">
    <location>
        <begin position="192"/>
        <end position="526"/>
    </location>
</feature>
<dbReference type="Gene3D" id="3.10.20.310">
    <property type="entry name" value="membrane protein fhac"/>
    <property type="match status" value="1"/>
</dbReference>
<evidence type="ECO:0000256" key="3">
    <source>
        <dbReference type="ARBA" id="ARBA00023237"/>
    </source>
</evidence>
<reference evidence="7 8" key="1">
    <citation type="submission" date="2016-10" db="EMBL/GenBank/DDBJ databases">
        <authorList>
            <person name="de Groot N.N."/>
        </authorList>
    </citation>
    <scope>NUCLEOTIDE SEQUENCE [LARGE SCALE GENOMIC DNA]</scope>
    <source>
        <strain evidence="7">MBHS1</strain>
    </source>
</reference>
<dbReference type="InterPro" id="IPR013686">
    <property type="entry name" value="Polypept-transport_assoc_ShlB"/>
</dbReference>
<dbReference type="Pfam" id="PF03865">
    <property type="entry name" value="ShlB"/>
    <property type="match status" value="1"/>
</dbReference>
<evidence type="ECO:0000313" key="7">
    <source>
        <dbReference type="EMBL" id="SEH06962.1"/>
    </source>
</evidence>
<dbReference type="GO" id="GO:0046819">
    <property type="term" value="P:protein secretion by the type V secretion system"/>
    <property type="evidence" value="ECO:0007669"/>
    <property type="project" value="TreeGrafter"/>
</dbReference>
<dbReference type="GO" id="GO:0098046">
    <property type="term" value="C:type V protein secretion system complex"/>
    <property type="evidence" value="ECO:0007669"/>
    <property type="project" value="TreeGrafter"/>
</dbReference>
<evidence type="ECO:0000259" key="5">
    <source>
        <dbReference type="Pfam" id="PF03865"/>
    </source>
</evidence>
<sequence>MCFTRNMLIYHMLAGFLLYSAAWVSAAPPQTPLPLPPISLPENQLSAMAEIYVKHFELSGNKTVKTETLLDLIKTFSNRKISAEELQEVRNILTHYYVDNGYINSGVVIPDQEINETEKIIRLNIIEGRLVKINLQKAEAAKLQPDYIKQRLSYGENEILNVNTLQERLQILQQNPLISRFNAELGPGIYPGEAILNLEIKEARAWNLGFSANNHRSPSIGGFRGELFGHHRNLLGFGDHLSGRVGLTKGLNDYAIDYNIPLNRYDTQLELHAERSDSKIVSEPFSQLDITSDAEVYKVGLRHPFYRTYSKDFHYRVFDMGLALNVSRSETRLLDELFGFPPVIDGINKITALHFSQNWLDRSRNRVIAFSSNFRFGLSALNSTVHEGIDPGTGQEFNAPDSKFALWLGQFRWIERLPLPWDKKRNSQLLLRADLQYSDDDLLPLEKFAMGGANTVRGYRENLLTRDKGIVLSLEWQIPVYTWTVPMLGAKANEGDIFITPFIDYGWVKNNFFEIPGKNSLSSIGLGVLWKTSAYMDAAVYWGHALQDMPAPEDKDIQDDGIHFALNLYY</sequence>
<evidence type="ECO:0000256" key="1">
    <source>
        <dbReference type="ARBA" id="ARBA00022452"/>
    </source>
</evidence>
<accession>A0A1H6FA36</accession>
<dbReference type="Pfam" id="PF08479">
    <property type="entry name" value="POTRA_2"/>
    <property type="match status" value="1"/>
</dbReference>
<dbReference type="AlphaFoldDB" id="A0A1H6FA36"/>